<dbReference type="PATRIC" id="fig|1365253.3.peg.4887"/>
<evidence type="ECO:0000256" key="1">
    <source>
        <dbReference type="SAM" id="MobiDB-lite"/>
    </source>
</evidence>
<dbReference type="AlphaFoldDB" id="A0A166YA45"/>
<comment type="caution">
    <text evidence="2">The sequence shown here is derived from an EMBL/GenBank/DDBJ whole genome shotgun (WGS) entry which is preliminary data.</text>
</comment>
<dbReference type="Proteomes" id="UP000076587">
    <property type="component" value="Unassembled WGS sequence"/>
</dbReference>
<reference evidence="2 3" key="1">
    <citation type="submission" date="2013-07" db="EMBL/GenBank/DDBJ databases">
        <title>Comparative Genomic and Metabolomic Analysis of Twelve Strains of Pseudoalteromonas luteoviolacea.</title>
        <authorList>
            <person name="Vynne N.G."/>
            <person name="Mansson M."/>
            <person name="Gram L."/>
        </authorList>
    </citation>
    <scope>NUCLEOTIDE SEQUENCE [LARGE SCALE GENOMIC DNA]</scope>
    <source>
        <strain evidence="2 3">NCIMB 1942</strain>
    </source>
</reference>
<protein>
    <submittedName>
        <fullName evidence="2">Uncharacterized protein</fullName>
    </submittedName>
</protein>
<feature type="region of interest" description="Disordered" evidence="1">
    <location>
        <begin position="1"/>
        <end position="23"/>
    </location>
</feature>
<feature type="compositionally biased region" description="Basic residues" evidence="1">
    <location>
        <begin position="1"/>
        <end position="11"/>
    </location>
</feature>
<proteinExistence type="predicted"/>
<evidence type="ECO:0000313" key="3">
    <source>
        <dbReference type="Proteomes" id="UP000076587"/>
    </source>
</evidence>
<organism evidence="2 3">
    <name type="scientific">Pseudoalteromonas luteoviolacea NCIMB 1942</name>
    <dbReference type="NCBI Taxonomy" id="1365253"/>
    <lineage>
        <taxon>Bacteria</taxon>
        <taxon>Pseudomonadati</taxon>
        <taxon>Pseudomonadota</taxon>
        <taxon>Gammaproteobacteria</taxon>
        <taxon>Alteromonadales</taxon>
        <taxon>Pseudoalteromonadaceae</taxon>
        <taxon>Pseudoalteromonas</taxon>
    </lineage>
</organism>
<gene>
    <name evidence="2" type="ORF">N482_20245</name>
</gene>
<dbReference type="OrthoDB" id="9977607at2"/>
<dbReference type="EMBL" id="AUXT01000214">
    <property type="protein sequence ID" value="KZN41610.1"/>
    <property type="molecule type" value="Genomic_DNA"/>
</dbReference>
<evidence type="ECO:0000313" key="2">
    <source>
        <dbReference type="EMBL" id="KZN41610.1"/>
    </source>
</evidence>
<name>A0A166YA45_9GAMM</name>
<dbReference type="RefSeq" id="WP_155730682.1">
    <property type="nucleotide sequence ID" value="NZ_AUXT01000214.1"/>
</dbReference>
<sequence length="52" mass="5618">MECLLHKKSIKKSSDNNNSLTQGQTNEIADGVNVAEFYSSAGCTSYACCQEV</sequence>
<accession>A0A166YA45</accession>